<dbReference type="SUPFAM" id="SSF53098">
    <property type="entry name" value="Ribonuclease H-like"/>
    <property type="match status" value="1"/>
</dbReference>
<organism evidence="2 3">
    <name type="scientific">Gossypium raimondii</name>
    <name type="common">Peruvian cotton</name>
    <name type="synonym">Gossypium klotzschianum subsp. raimondii</name>
    <dbReference type="NCBI Taxonomy" id="29730"/>
    <lineage>
        <taxon>Eukaryota</taxon>
        <taxon>Viridiplantae</taxon>
        <taxon>Streptophyta</taxon>
        <taxon>Embryophyta</taxon>
        <taxon>Tracheophyta</taxon>
        <taxon>Spermatophyta</taxon>
        <taxon>Magnoliopsida</taxon>
        <taxon>eudicotyledons</taxon>
        <taxon>Gunneridae</taxon>
        <taxon>Pentapetalae</taxon>
        <taxon>rosids</taxon>
        <taxon>malvids</taxon>
        <taxon>Malvales</taxon>
        <taxon>Malvaceae</taxon>
        <taxon>Malvoideae</taxon>
        <taxon>Gossypium</taxon>
    </lineage>
</organism>
<evidence type="ECO:0000313" key="3">
    <source>
        <dbReference type="Proteomes" id="UP000032304"/>
    </source>
</evidence>
<dbReference type="Pfam" id="PF13456">
    <property type="entry name" value="RVT_3"/>
    <property type="match status" value="1"/>
</dbReference>
<evidence type="ECO:0000313" key="2">
    <source>
        <dbReference type="EMBL" id="KJB31632.1"/>
    </source>
</evidence>
<dbReference type="Gramene" id="KJB31632">
    <property type="protein sequence ID" value="KJB31632"/>
    <property type="gene ID" value="B456_005G199400"/>
</dbReference>
<keyword evidence="3" id="KW-1185">Reference proteome</keyword>
<dbReference type="PANTHER" id="PTHR47074:SF61">
    <property type="entry name" value="RNASE H TYPE-1 DOMAIN-CONTAINING PROTEIN"/>
    <property type="match status" value="1"/>
</dbReference>
<evidence type="ECO:0000259" key="1">
    <source>
        <dbReference type="Pfam" id="PF13456"/>
    </source>
</evidence>
<dbReference type="AlphaFoldDB" id="A0A0D2NFU2"/>
<dbReference type="GO" id="GO:0003676">
    <property type="term" value="F:nucleic acid binding"/>
    <property type="evidence" value="ECO:0007669"/>
    <property type="project" value="InterPro"/>
</dbReference>
<proteinExistence type="predicted"/>
<dbReference type="Gene3D" id="3.30.420.10">
    <property type="entry name" value="Ribonuclease H-like superfamily/Ribonuclease H"/>
    <property type="match status" value="1"/>
</dbReference>
<dbReference type="CDD" id="cd06222">
    <property type="entry name" value="RNase_H_like"/>
    <property type="match status" value="1"/>
</dbReference>
<gene>
    <name evidence="2" type="ORF">B456_005G199400</name>
</gene>
<dbReference type="InterPro" id="IPR012337">
    <property type="entry name" value="RNaseH-like_sf"/>
</dbReference>
<reference evidence="2 3" key="1">
    <citation type="journal article" date="2012" name="Nature">
        <title>Repeated polyploidization of Gossypium genomes and the evolution of spinnable cotton fibres.</title>
        <authorList>
            <person name="Paterson A.H."/>
            <person name="Wendel J.F."/>
            <person name="Gundlach H."/>
            <person name="Guo H."/>
            <person name="Jenkins J."/>
            <person name="Jin D."/>
            <person name="Llewellyn D."/>
            <person name="Showmaker K.C."/>
            <person name="Shu S."/>
            <person name="Udall J."/>
            <person name="Yoo M.J."/>
            <person name="Byers R."/>
            <person name="Chen W."/>
            <person name="Doron-Faigenboim A."/>
            <person name="Duke M.V."/>
            <person name="Gong L."/>
            <person name="Grimwood J."/>
            <person name="Grover C."/>
            <person name="Grupp K."/>
            <person name="Hu G."/>
            <person name="Lee T.H."/>
            <person name="Li J."/>
            <person name="Lin L."/>
            <person name="Liu T."/>
            <person name="Marler B.S."/>
            <person name="Page J.T."/>
            <person name="Roberts A.W."/>
            <person name="Romanel E."/>
            <person name="Sanders W.S."/>
            <person name="Szadkowski E."/>
            <person name="Tan X."/>
            <person name="Tang H."/>
            <person name="Xu C."/>
            <person name="Wang J."/>
            <person name="Wang Z."/>
            <person name="Zhang D."/>
            <person name="Zhang L."/>
            <person name="Ashrafi H."/>
            <person name="Bedon F."/>
            <person name="Bowers J.E."/>
            <person name="Brubaker C.L."/>
            <person name="Chee P.W."/>
            <person name="Das S."/>
            <person name="Gingle A.R."/>
            <person name="Haigler C.H."/>
            <person name="Harker D."/>
            <person name="Hoffmann L.V."/>
            <person name="Hovav R."/>
            <person name="Jones D.C."/>
            <person name="Lemke C."/>
            <person name="Mansoor S."/>
            <person name="ur Rahman M."/>
            <person name="Rainville L.N."/>
            <person name="Rambani A."/>
            <person name="Reddy U.K."/>
            <person name="Rong J.K."/>
            <person name="Saranga Y."/>
            <person name="Scheffler B.E."/>
            <person name="Scheffler J.A."/>
            <person name="Stelly D.M."/>
            <person name="Triplett B.A."/>
            <person name="Van Deynze A."/>
            <person name="Vaslin M.F."/>
            <person name="Waghmare V.N."/>
            <person name="Walford S.A."/>
            <person name="Wright R.J."/>
            <person name="Zaki E.A."/>
            <person name="Zhang T."/>
            <person name="Dennis E.S."/>
            <person name="Mayer K.F."/>
            <person name="Peterson D.G."/>
            <person name="Rokhsar D.S."/>
            <person name="Wang X."/>
            <person name="Schmutz J."/>
        </authorList>
    </citation>
    <scope>NUCLEOTIDE SEQUENCE [LARGE SCALE GENOMIC DNA]</scope>
</reference>
<dbReference type="GO" id="GO:0004523">
    <property type="term" value="F:RNA-DNA hybrid ribonuclease activity"/>
    <property type="evidence" value="ECO:0007669"/>
    <property type="project" value="InterPro"/>
</dbReference>
<sequence>MSCKHGRTKEQTRLFCCALWVLWGSRNHIIHEKKAISGLDLSQKIQSCLMELEGSRGSRISHASTEAAGRGRDTSREIIQFDAAFDIRKFRSASGMVVRDQDGAIRASKSTLHFNISSPFVAEAYACLEATKLGISMGIESVTIMRDSKTVIHKCQSTTRDKSVIGVIIHDIQSNRSRFQEIAFRFIQRTENGQAHILAKDALTKGEEVYLIVPEERRAQNPD</sequence>
<dbReference type="InterPro" id="IPR036397">
    <property type="entry name" value="RNaseH_sf"/>
</dbReference>
<protein>
    <recommendedName>
        <fullName evidence="1">RNase H type-1 domain-containing protein</fullName>
    </recommendedName>
</protein>
<accession>A0A0D2NFU2</accession>
<dbReference type="PANTHER" id="PTHR47074">
    <property type="entry name" value="BNAC02G40300D PROTEIN"/>
    <property type="match status" value="1"/>
</dbReference>
<dbReference type="eggNOG" id="KOG1075">
    <property type="taxonomic scope" value="Eukaryota"/>
</dbReference>
<dbReference type="EMBL" id="CM001744">
    <property type="protein sequence ID" value="KJB31632.1"/>
    <property type="molecule type" value="Genomic_DNA"/>
</dbReference>
<dbReference type="Proteomes" id="UP000032304">
    <property type="component" value="Chromosome 5"/>
</dbReference>
<dbReference type="InterPro" id="IPR002156">
    <property type="entry name" value="RNaseH_domain"/>
</dbReference>
<dbReference type="InterPro" id="IPR044730">
    <property type="entry name" value="RNase_H-like_dom_plant"/>
</dbReference>
<feature type="domain" description="RNase H type-1" evidence="1">
    <location>
        <begin position="81"/>
        <end position="202"/>
    </location>
</feature>
<dbReference type="InterPro" id="IPR052929">
    <property type="entry name" value="RNase_H-like_EbsB-rel"/>
</dbReference>
<dbReference type="OMA" id="TIMRDSK"/>
<name>A0A0D2NFU2_GOSRA</name>
<dbReference type="STRING" id="29730.A0A0D2NFU2"/>